<dbReference type="RefSeq" id="WP_006656584.1">
    <property type="nucleotide sequence ID" value="NZ_CM000776.2"/>
</dbReference>
<accession>C5ZVU2</accession>
<dbReference type="GO" id="GO:0016779">
    <property type="term" value="F:nucleotidyltransferase activity"/>
    <property type="evidence" value="ECO:0007669"/>
    <property type="project" value="UniProtKB-ARBA"/>
</dbReference>
<evidence type="ECO:0000259" key="8">
    <source>
        <dbReference type="Pfam" id="PF12804"/>
    </source>
</evidence>
<dbReference type="EMBL" id="CM000776">
    <property type="protein sequence ID" value="EES89023.1"/>
    <property type="molecule type" value="Genomic_DNA"/>
</dbReference>
<dbReference type="CDD" id="cd02503">
    <property type="entry name" value="MobA"/>
    <property type="match status" value="1"/>
</dbReference>
<evidence type="ECO:0000313" key="10">
    <source>
        <dbReference type="Proteomes" id="UP000007032"/>
    </source>
</evidence>
<dbReference type="SUPFAM" id="SSF53448">
    <property type="entry name" value="Nucleotide-diphospho-sugar transferases"/>
    <property type="match status" value="1"/>
</dbReference>
<evidence type="ECO:0000256" key="7">
    <source>
        <dbReference type="ARBA" id="ARBA00023150"/>
    </source>
</evidence>
<dbReference type="GO" id="GO:0046872">
    <property type="term" value="F:metal ion binding"/>
    <property type="evidence" value="ECO:0007669"/>
    <property type="project" value="UniProtKB-KW"/>
</dbReference>
<reference evidence="9 10" key="1">
    <citation type="journal article" date="2009" name="J. Bacteriol.">
        <title>Genome sequence of the emerging pathogen Helicobacter canadensis.</title>
        <authorList>
            <person name="Loman N.J."/>
            <person name="Snyder L.A."/>
            <person name="Linton J.D."/>
            <person name="Langdon R."/>
            <person name="Lawson A.J."/>
            <person name="Weinstock G.M."/>
            <person name="Wren B.W."/>
            <person name="Pallen M.J."/>
        </authorList>
    </citation>
    <scope>NUCLEOTIDE SEQUENCE [LARGE SCALE GENOMIC DNA]</scope>
    <source>
        <strain evidence="9 10">MIT 98-5491</strain>
    </source>
</reference>
<evidence type="ECO:0000256" key="3">
    <source>
        <dbReference type="ARBA" id="ARBA00022723"/>
    </source>
</evidence>
<dbReference type="Proteomes" id="UP000007032">
    <property type="component" value="Chromosome"/>
</dbReference>
<dbReference type="eggNOG" id="COG0746">
    <property type="taxonomic scope" value="Bacteria"/>
</dbReference>
<feature type="domain" description="MobA-like NTP transferase" evidence="8">
    <location>
        <begin position="4"/>
        <end position="151"/>
    </location>
</feature>
<dbReference type="InterPro" id="IPR025877">
    <property type="entry name" value="MobA-like_NTP_Trfase"/>
</dbReference>
<evidence type="ECO:0000256" key="6">
    <source>
        <dbReference type="ARBA" id="ARBA00023134"/>
    </source>
</evidence>
<dbReference type="PANTHER" id="PTHR19136:SF81">
    <property type="entry name" value="MOLYBDENUM COFACTOR GUANYLYLTRANSFERASE"/>
    <property type="match status" value="1"/>
</dbReference>
<evidence type="ECO:0000256" key="2">
    <source>
        <dbReference type="ARBA" id="ARBA00022679"/>
    </source>
</evidence>
<evidence type="ECO:0000256" key="5">
    <source>
        <dbReference type="ARBA" id="ARBA00022842"/>
    </source>
</evidence>
<dbReference type="OrthoDB" id="9788394at2"/>
<keyword evidence="2" id="KW-0808">Transferase</keyword>
<name>C5ZVU2_9HELI</name>
<dbReference type="GO" id="GO:0005525">
    <property type="term" value="F:GTP binding"/>
    <property type="evidence" value="ECO:0007669"/>
    <property type="project" value="UniProtKB-KW"/>
</dbReference>
<keyword evidence="10" id="KW-1185">Reference proteome</keyword>
<dbReference type="STRING" id="537970.HCAN_0305"/>
<evidence type="ECO:0000256" key="1">
    <source>
        <dbReference type="ARBA" id="ARBA00022490"/>
    </source>
</evidence>
<dbReference type="Pfam" id="PF12804">
    <property type="entry name" value="NTP_transf_3"/>
    <property type="match status" value="1"/>
</dbReference>
<proteinExistence type="predicted"/>
<dbReference type="GO" id="GO:0006777">
    <property type="term" value="P:Mo-molybdopterin cofactor biosynthetic process"/>
    <property type="evidence" value="ECO:0007669"/>
    <property type="project" value="UniProtKB-KW"/>
</dbReference>
<dbReference type="AlphaFoldDB" id="C5ZVU2"/>
<keyword evidence="6" id="KW-0342">GTP-binding</keyword>
<evidence type="ECO:0000256" key="4">
    <source>
        <dbReference type="ARBA" id="ARBA00022741"/>
    </source>
</evidence>
<keyword evidence="1" id="KW-0963">Cytoplasm</keyword>
<organism evidence="9 10">
    <name type="scientific">Helicobacter canadensis MIT 98-5491</name>
    <dbReference type="NCBI Taxonomy" id="537970"/>
    <lineage>
        <taxon>Bacteria</taxon>
        <taxon>Pseudomonadati</taxon>
        <taxon>Campylobacterota</taxon>
        <taxon>Epsilonproteobacteria</taxon>
        <taxon>Campylobacterales</taxon>
        <taxon>Helicobacteraceae</taxon>
        <taxon>Helicobacter</taxon>
    </lineage>
</organism>
<keyword evidence="3" id="KW-0479">Metal-binding</keyword>
<dbReference type="InterPro" id="IPR029044">
    <property type="entry name" value="Nucleotide-diphossugar_trans"/>
</dbReference>
<dbReference type="PANTHER" id="PTHR19136">
    <property type="entry name" value="MOLYBDENUM COFACTOR GUANYLYLTRANSFERASE"/>
    <property type="match status" value="1"/>
</dbReference>
<sequence length="185" mass="20976">MESCVILCGGKSSRMGQKKENLDFLGESLADFQAKKMQKIFSQVYFSSKKPISNSSHLQTLLDLNAEFAPIFGLESVLKTLKKDIFILSIDTPFLSEESIKKLIASYQKAKKPTFAKNQKIHPLLGIYTYEALAHIQHQIAQKNYRLMDLLGRLNVDFVEIPESQTQNLNTPKEYQNALQGYLNG</sequence>
<keyword evidence="7" id="KW-0501">Molybdenum cofactor biosynthesis</keyword>
<evidence type="ECO:0000313" key="9">
    <source>
        <dbReference type="EMBL" id="EES89023.1"/>
    </source>
</evidence>
<keyword evidence="4" id="KW-0547">Nucleotide-binding</keyword>
<keyword evidence="5" id="KW-0460">Magnesium</keyword>
<dbReference type="InterPro" id="IPR013482">
    <property type="entry name" value="Molybde_CF_guanTrfase"/>
</dbReference>
<protein>
    <submittedName>
        <fullName evidence="9">Molybdopterin-guanine dinucleotide biosynthesis protein A</fullName>
    </submittedName>
</protein>
<dbReference type="Gene3D" id="3.90.550.10">
    <property type="entry name" value="Spore Coat Polysaccharide Biosynthesis Protein SpsA, Chain A"/>
    <property type="match status" value="1"/>
</dbReference>
<dbReference type="HOGENOM" id="CLU_055597_2_2_7"/>
<gene>
    <name evidence="9" type="primary">mobA</name>
    <name evidence="9" type="ORF">HCAN_0305</name>
</gene>